<gene>
    <name evidence="1" type="ORF">D1614_13530</name>
</gene>
<dbReference type="Proteomes" id="UP000265926">
    <property type="component" value="Unassembled WGS sequence"/>
</dbReference>
<dbReference type="EMBL" id="QWGR01000007">
    <property type="protein sequence ID" value="RIJ47602.1"/>
    <property type="molecule type" value="Genomic_DNA"/>
</dbReference>
<proteinExistence type="predicted"/>
<name>A0A399SY78_9BACT</name>
<evidence type="ECO:0000313" key="1">
    <source>
        <dbReference type="EMBL" id="RIJ47602.1"/>
    </source>
</evidence>
<keyword evidence="2" id="KW-1185">Reference proteome</keyword>
<organism evidence="1 2">
    <name type="scientific">Maribellus luteus</name>
    <dbReference type="NCBI Taxonomy" id="2305463"/>
    <lineage>
        <taxon>Bacteria</taxon>
        <taxon>Pseudomonadati</taxon>
        <taxon>Bacteroidota</taxon>
        <taxon>Bacteroidia</taxon>
        <taxon>Marinilabiliales</taxon>
        <taxon>Prolixibacteraceae</taxon>
        <taxon>Maribellus</taxon>
    </lineage>
</organism>
<sequence length="66" mass="6896">MQSRTSVVAGCSAPLGLIFSFLEFSINSTATLLLKNRLQGGIVNCIVETDAITQQLVISPSGALSL</sequence>
<dbReference type="AlphaFoldDB" id="A0A399SY78"/>
<protein>
    <submittedName>
        <fullName evidence="1">Uncharacterized protein</fullName>
    </submittedName>
</protein>
<comment type="caution">
    <text evidence="1">The sequence shown here is derived from an EMBL/GenBank/DDBJ whole genome shotgun (WGS) entry which is preliminary data.</text>
</comment>
<evidence type="ECO:0000313" key="2">
    <source>
        <dbReference type="Proteomes" id="UP000265926"/>
    </source>
</evidence>
<accession>A0A399SY78</accession>
<reference evidence="1 2" key="1">
    <citation type="submission" date="2018-08" db="EMBL/GenBank/DDBJ databases">
        <title>Pallidiluteibacterium maritimus gen. nov., sp. nov., isolated from coastal sediment.</title>
        <authorList>
            <person name="Zhou L.Y."/>
        </authorList>
    </citation>
    <scope>NUCLEOTIDE SEQUENCE [LARGE SCALE GENOMIC DNA]</scope>
    <source>
        <strain evidence="1 2">XSD2</strain>
    </source>
</reference>